<gene>
    <name evidence="1" type="ORF">FY528_04250</name>
</gene>
<protein>
    <submittedName>
        <fullName evidence="1">Uncharacterized protein</fullName>
    </submittedName>
</protein>
<comment type="caution">
    <text evidence="1">The sequence shown here is derived from an EMBL/GenBank/DDBJ whole genome shotgun (WGS) entry which is preliminary data.</text>
</comment>
<dbReference type="AlphaFoldDB" id="A0A5D6VD91"/>
<accession>A0A5D6VD91</accession>
<organism evidence="1 2">
    <name type="scientific">Hymenobacter lutimineralis</name>
    <dbReference type="NCBI Taxonomy" id="2606448"/>
    <lineage>
        <taxon>Bacteria</taxon>
        <taxon>Pseudomonadati</taxon>
        <taxon>Bacteroidota</taxon>
        <taxon>Cytophagia</taxon>
        <taxon>Cytophagales</taxon>
        <taxon>Hymenobacteraceae</taxon>
        <taxon>Hymenobacter</taxon>
    </lineage>
</organism>
<dbReference type="EMBL" id="VTHL01000003">
    <property type="protein sequence ID" value="TYZ12514.1"/>
    <property type="molecule type" value="Genomic_DNA"/>
</dbReference>
<sequence>MAFSHIPDPLPPEGFSLPVDEIEGSFRTWGFLPGYSRNSLSARLTLYPEQVELKVLSVSSYPYAALREVGYRPAGLLRQERVVLFFTSPKHTSYSFIPSSAPIRRAFLQFCVQRGLHLSAEAQQALLL</sequence>
<proteinExistence type="predicted"/>
<reference evidence="1 2" key="1">
    <citation type="submission" date="2019-08" db="EMBL/GenBank/DDBJ databases">
        <authorList>
            <person name="Seo M.-J."/>
        </authorList>
    </citation>
    <scope>NUCLEOTIDE SEQUENCE [LARGE SCALE GENOMIC DNA]</scope>
    <source>
        <strain evidence="1 2">KIGAM108</strain>
    </source>
</reference>
<keyword evidence="2" id="KW-1185">Reference proteome</keyword>
<evidence type="ECO:0000313" key="2">
    <source>
        <dbReference type="Proteomes" id="UP000322791"/>
    </source>
</evidence>
<name>A0A5D6VD91_9BACT</name>
<evidence type="ECO:0000313" key="1">
    <source>
        <dbReference type="EMBL" id="TYZ12514.1"/>
    </source>
</evidence>
<dbReference type="RefSeq" id="WP_149069754.1">
    <property type="nucleotide sequence ID" value="NZ_VTHL01000003.1"/>
</dbReference>
<dbReference type="Proteomes" id="UP000322791">
    <property type="component" value="Unassembled WGS sequence"/>
</dbReference>